<feature type="compositionally biased region" description="Polar residues" evidence="1">
    <location>
        <begin position="350"/>
        <end position="360"/>
    </location>
</feature>
<feature type="region of interest" description="Disordered" evidence="1">
    <location>
        <begin position="328"/>
        <end position="422"/>
    </location>
</feature>
<evidence type="ECO:0000313" key="3">
    <source>
        <dbReference type="Proteomes" id="UP000693970"/>
    </source>
</evidence>
<comment type="caution">
    <text evidence="2">The sequence shown here is derived from an EMBL/GenBank/DDBJ whole genome shotgun (WGS) entry which is preliminary data.</text>
</comment>
<feature type="compositionally biased region" description="Polar residues" evidence="1">
    <location>
        <begin position="402"/>
        <end position="422"/>
    </location>
</feature>
<accession>A0A9K3KLM6</accession>
<feature type="region of interest" description="Disordered" evidence="1">
    <location>
        <begin position="588"/>
        <end position="670"/>
    </location>
</feature>
<dbReference type="AlphaFoldDB" id="A0A9K3KLM6"/>
<dbReference type="Proteomes" id="UP000693970">
    <property type="component" value="Unassembled WGS sequence"/>
</dbReference>
<sequence>MKFPTEALDRLNAMLSMKILAGPTLFNDIQSRMDPAPQGKEVRSSDMAQLIDAPSTSLQRSSVEVSGCDGALIIDTGTTTNFVPLTSKNSNTIQDDDMCGILIVNHTHPKGLASSVVGQQKARSSVTTPEQVLVVTKRSNRCKKSGTTDWTYIPLQNREKNTQLLTPPRPEGSHASRDIFDPYMYLDAGLYTYRLHGKTIHKSNSVPAKRSVFSSCLPKSSVKKPFKTRIKNIDGKWITVFNFPNNKIIVAKTGEIIRPTDSQRKLSMNPDEFTEYVNKILAEKDQPVQVPHCAMVYRPSNTQSECLKKKMKALKHAPKVFVFAPPNGQPSYTMTRRMKSPADKRKHNAMMTTTVSPTSSRHNDEKEGETTTVSAQTTPTIRRSDQTATVRTRRRNKGGSRTFASSPSETPSQASTTFEHSKYPSFSSNQYIKQFDNKREMALQALAKWDGKNKNAEIKWIQNYIYFAHSQSQTRYHANPYKKFQYLLMTLSPFFIVKGEQFLKDHFDIQESNVDDICQAINPSNVILYFLDIQQASMEQQHYPFYSSIDRRIKIVKLAVGLNMEATETKETKSATLKYNQKSASFPSVEIGKTPGKIKKDTKKKKKRKSRRRSRRKKSYRQDVSSSSSSSSSSSDSEEESDDAYDSDGNKKTTHMAFSTNRKRKDVQSRKIAKIMKRLHDSAMQFQLKDCSITGGTIENRKSNFHTWIETLRQILCVEWRYTALLARYPLIECQNISTTSNMALAHFLFTKMELSSREEVRFGLDDHLDGVALLQYLQQKFGGTTIDCTKAMQQLMDTMWKSEDTIDIFSRRFLRRVEAYRMTVQNTKLKTHPTLDDTQLLAMYLEALTATMPVSHPLHQTMQNKLVELQSCIFAEIDPSFTLLQIINQMR</sequence>
<reference evidence="2" key="1">
    <citation type="journal article" date="2021" name="Sci. Rep.">
        <title>Diploid genomic architecture of Nitzschia inconspicua, an elite biomass production diatom.</title>
        <authorList>
            <person name="Oliver A."/>
            <person name="Podell S."/>
            <person name="Pinowska A."/>
            <person name="Traller J.C."/>
            <person name="Smith S.R."/>
            <person name="McClure R."/>
            <person name="Beliaev A."/>
            <person name="Bohutskyi P."/>
            <person name="Hill E.A."/>
            <person name="Rabines A."/>
            <person name="Zheng H."/>
            <person name="Allen L.Z."/>
            <person name="Kuo A."/>
            <person name="Grigoriev I.V."/>
            <person name="Allen A.E."/>
            <person name="Hazlebeck D."/>
            <person name="Allen E.E."/>
        </authorList>
    </citation>
    <scope>NUCLEOTIDE SEQUENCE</scope>
    <source>
        <strain evidence="2">Hildebrandi</strain>
    </source>
</reference>
<evidence type="ECO:0000256" key="1">
    <source>
        <dbReference type="SAM" id="MobiDB-lite"/>
    </source>
</evidence>
<reference evidence="2" key="2">
    <citation type="submission" date="2021-04" db="EMBL/GenBank/DDBJ databases">
        <authorList>
            <person name="Podell S."/>
        </authorList>
    </citation>
    <scope>NUCLEOTIDE SEQUENCE</scope>
    <source>
        <strain evidence="2">Hildebrandi</strain>
    </source>
</reference>
<feature type="compositionally biased region" description="Basic residues" evidence="1">
    <location>
        <begin position="336"/>
        <end position="348"/>
    </location>
</feature>
<feature type="compositionally biased region" description="Acidic residues" evidence="1">
    <location>
        <begin position="636"/>
        <end position="646"/>
    </location>
</feature>
<feature type="compositionally biased region" description="Basic residues" evidence="1">
    <location>
        <begin position="596"/>
        <end position="619"/>
    </location>
</feature>
<dbReference type="EMBL" id="JAGRRH010000021">
    <property type="protein sequence ID" value="KAG7345968.1"/>
    <property type="molecule type" value="Genomic_DNA"/>
</dbReference>
<feature type="compositionally biased region" description="Polar residues" evidence="1">
    <location>
        <begin position="370"/>
        <end position="390"/>
    </location>
</feature>
<protein>
    <submittedName>
        <fullName evidence="2">Uncharacterized protein</fullName>
    </submittedName>
</protein>
<name>A0A9K3KLM6_9STRA</name>
<evidence type="ECO:0000313" key="2">
    <source>
        <dbReference type="EMBL" id="KAG7345968.1"/>
    </source>
</evidence>
<gene>
    <name evidence="2" type="ORF">IV203_005035</name>
</gene>
<feature type="compositionally biased region" description="Low complexity" evidence="1">
    <location>
        <begin position="625"/>
        <end position="635"/>
    </location>
</feature>
<feature type="compositionally biased region" description="Basic residues" evidence="1">
    <location>
        <begin position="661"/>
        <end position="670"/>
    </location>
</feature>
<keyword evidence="3" id="KW-1185">Reference proteome</keyword>
<organism evidence="2 3">
    <name type="scientific">Nitzschia inconspicua</name>
    <dbReference type="NCBI Taxonomy" id="303405"/>
    <lineage>
        <taxon>Eukaryota</taxon>
        <taxon>Sar</taxon>
        <taxon>Stramenopiles</taxon>
        <taxon>Ochrophyta</taxon>
        <taxon>Bacillariophyta</taxon>
        <taxon>Bacillariophyceae</taxon>
        <taxon>Bacillariophycidae</taxon>
        <taxon>Bacillariales</taxon>
        <taxon>Bacillariaceae</taxon>
        <taxon>Nitzschia</taxon>
    </lineage>
</organism>
<proteinExistence type="predicted"/>